<dbReference type="Proteomes" id="UP000236173">
    <property type="component" value="Unassembled WGS sequence"/>
</dbReference>
<accession>A0A2H5XAV1</accession>
<comment type="caution">
    <text evidence="2">The sequence shown here is derived from an EMBL/GenBank/DDBJ whole genome shotgun (WGS) entry which is preliminary data.</text>
</comment>
<dbReference type="AlphaFoldDB" id="A0A2H5XAV1"/>
<evidence type="ECO:0000256" key="1">
    <source>
        <dbReference type="SAM" id="Phobius"/>
    </source>
</evidence>
<evidence type="ECO:0000313" key="2">
    <source>
        <dbReference type="EMBL" id="GBC98320.1"/>
    </source>
</evidence>
<evidence type="ECO:0000313" key="3">
    <source>
        <dbReference type="Proteomes" id="UP000236173"/>
    </source>
</evidence>
<keyword evidence="1" id="KW-0812">Transmembrane</keyword>
<dbReference type="EMBL" id="BEHT01000009">
    <property type="protein sequence ID" value="GBC98320.1"/>
    <property type="molecule type" value="Genomic_DNA"/>
</dbReference>
<keyword evidence="1" id="KW-1133">Transmembrane helix</keyword>
<proteinExistence type="predicted"/>
<organism evidence="2 3">
    <name type="scientific">Candidatus Fervidibacter japonicus</name>
    <dbReference type="NCBI Taxonomy" id="2035412"/>
    <lineage>
        <taxon>Bacteria</taxon>
        <taxon>Candidatus Fervidibacterota</taxon>
        <taxon>Candidatus Fervidibacter</taxon>
    </lineage>
</organism>
<name>A0A2H5XAV1_9BACT</name>
<feature type="transmembrane region" description="Helical" evidence="1">
    <location>
        <begin position="76"/>
        <end position="95"/>
    </location>
</feature>
<protein>
    <submittedName>
        <fullName evidence="2">Uncharacterized protein</fullName>
    </submittedName>
</protein>
<gene>
    <name evidence="2" type="ORF">HRbin17_00822</name>
</gene>
<reference evidence="3" key="1">
    <citation type="submission" date="2017-09" db="EMBL/GenBank/DDBJ databases">
        <title>Metaegenomics of thermophilic ammonia-oxidizing enrichment culture.</title>
        <authorList>
            <person name="Kato S."/>
            <person name="Suzuki K."/>
        </authorList>
    </citation>
    <scope>NUCLEOTIDE SEQUENCE [LARGE SCALE GENOMIC DNA]</scope>
</reference>
<feature type="transmembrane region" description="Helical" evidence="1">
    <location>
        <begin position="49"/>
        <end position="69"/>
    </location>
</feature>
<feature type="transmembrane region" description="Helical" evidence="1">
    <location>
        <begin position="15"/>
        <end position="37"/>
    </location>
</feature>
<sequence>MLDGDEAMKWREVRLAAAVLFVGGVFAGALIAAARAFLPRWTNLALLPYSPPMLVLEGLIVLHIAFWLRPLTVGHWALNGLLLGLMVQIASLFPYDIHTLLSYHWSALITVPAAIVGMALSTNTPQQRAPR</sequence>
<keyword evidence="1" id="KW-0472">Membrane</keyword>
<feature type="transmembrane region" description="Helical" evidence="1">
    <location>
        <begin position="101"/>
        <end position="121"/>
    </location>
</feature>